<dbReference type="Proteomes" id="UP000092993">
    <property type="component" value="Unassembled WGS sequence"/>
</dbReference>
<feature type="region of interest" description="Disordered" evidence="1">
    <location>
        <begin position="129"/>
        <end position="206"/>
    </location>
</feature>
<organism evidence="2 3">
    <name type="scientific">Grifola frondosa</name>
    <name type="common">Maitake</name>
    <name type="synonym">Polyporus frondosus</name>
    <dbReference type="NCBI Taxonomy" id="5627"/>
    <lineage>
        <taxon>Eukaryota</taxon>
        <taxon>Fungi</taxon>
        <taxon>Dikarya</taxon>
        <taxon>Basidiomycota</taxon>
        <taxon>Agaricomycotina</taxon>
        <taxon>Agaricomycetes</taxon>
        <taxon>Polyporales</taxon>
        <taxon>Grifolaceae</taxon>
        <taxon>Grifola</taxon>
    </lineage>
</organism>
<evidence type="ECO:0000313" key="3">
    <source>
        <dbReference type="Proteomes" id="UP000092993"/>
    </source>
</evidence>
<keyword evidence="3" id="KW-1185">Reference proteome</keyword>
<feature type="compositionally biased region" description="Acidic residues" evidence="1">
    <location>
        <begin position="196"/>
        <end position="206"/>
    </location>
</feature>
<evidence type="ECO:0000313" key="2">
    <source>
        <dbReference type="EMBL" id="OBZ74649.1"/>
    </source>
</evidence>
<dbReference type="AlphaFoldDB" id="A0A1C7ME26"/>
<protein>
    <submittedName>
        <fullName evidence="2">Uncharacterized protein</fullName>
    </submittedName>
</protein>
<proteinExistence type="predicted"/>
<sequence length="206" mass="22972">MRPTASTSHLGASQYPDMSQFPHLAAYPYSYALESEPDMAALLDVAPCDERGRQRKFVENLVQRRERVEFLRRREWTRRISAWIDQSTVASDAQTRQPLAYAWEDVLAAADADASGSFYGDTRRLPDVIDETDEPGPECAPYVIYTASPRPRSPSQTGQDIESETSYSPSSTASPVARRGSWRGAHSRHSSLSSISEEDEGGPPRF</sequence>
<gene>
    <name evidence="2" type="ORF">A0H81_05438</name>
</gene>
<comment type="caution">
    <text evidence="2">The sequence shown here is derived from an EMBL/GenBank/DDBJ whole genome shotgun (WGS) entry which is preliminary data.</text>
</comment>
<reference evidence="2 3" key="1">
    <citation type="submission" date="2016-03" db="EMBL/GenBank/DDBJ databases">
        <title>Whole genome sequencing of Grifola frondosa 9006-11.</title>
        <authorList>
            <person name="Min B."/>
            <person name="Park H."/>
            <person name="Kim J.-G."/>
            <person name="Cho H."/>
            <person name="Oh Y.-L."/>
            <person name="Kong W.-S."/>
            <person name="Choi I.-G."/>
        </authorList>
    </citation>
    <scope>NUCLEOTIDE SEQUENCE [LARGE SCALE GENOMIC DNA]</scope>
    <source>
        <strain evidence="2 3">9006-11</strain>
    </source>
</reference>
<evidence type="ECO:0000256" key="1">
    <source>
        <dbReference type="SAM" id="MobiDB-lite"/>
    </source>
</evidence>
<feature type="compositionally biased region" description="Low complexity" evidence="1">
    <location>
        <begin position="164"/>
        <end position="175"/>
    </location>
</feature>
<dbReference type="EMBL" id="LUGG01000005">
    <property type="protein sequence ID" value="OBZ74649.1"/>
    <property type="molecule type" value="Genomic_DNA"/>
</dbReference>
<name>A0A1C7ME26_GRIFR</name>
<dbReference type="OMA" id="RINAWIQ"/>
<accession>A0A1C7ME26</accession>